<comment type="caution">
    <text evidence="1">The sequence shown here is derived from an EMBL/GenBank/DDBJ whole genome shotgun (WGS) entry which is preliminary data.</text>
</comment>
<dbReference type="EMBL" id="BMIK01000001">
    <property type="protein sequence ID" value="GGC13960.1"/>
    <property type="molecule type" value="Genomic_DNA"/>
</dbReference>
<evidence type="ECO:0000313" key="1">
    <source>
        <dbReference type="EMBL" id="GGC13960.1"/>
    </source>
</evidence>
<dbReference type="Proteomes" id="UP000597338">
    <property type="component" value="Unassembled WGS sequence"/>
</dbReference>
<gene>
    <name evidence="1" type="ORF">GCM10011386_02030</name>
</gene>
<organism evidence="1 2">
    <name type="scientific">Parapedobacter defluvii</name>
    <dbReference type="NCBI Taxonomy" id="2045106"/>
    <lineage>
        <taxon>Bacteria</taxon>
        <taxon>Pseudomonadati</taxon>
        <taxon>Bacteroidota</taxon>
        <taxon>Sphingobacteriia</taxon>
        <taxon>Sphingobacteriales</taxon>
        <taxon>Sphingobacteriaceae</taxon>
        <taxon>Parapedobacter</taxon>
    </lineage>
</organism>
<accession>A0ABQ1KX42</accession>
<proteinExistence type="predicted"/>
<keyword evidence="2" id="KW-1185">Reference proteome</keyword>
<reference evidence="2" key="1">
    <citation type="journal article" date="2019" name="Int. J. Syst. Evol. Microbiol.">
        <title>The Global Catalogue of Microorganisms (GCM) 10K type strain sequencing project: providing services to taxonomists for standard genome sequencing and annotation.</title>
        <authorList>
            <consortium name="The Broad Institute Genomics Platform"/>
            <consortium name="The Broad Institute Genome Sequencing Center for Infectious Disease"/>
            <person name="Wu L."/>
            <person name="Ma J."/>
        </authorList>
    </citation>
    <scope>NUCLEOTIDE SEQUENCE [LARGE SCALE GENOMIC DNA]</scope>
    <source>
        <strain evidence="2">CGMCC 1.15342</strain>
    </source>
</reference>
<evidence type="ECO:0000313" key="2">
    <source>
        <dbReference type="Proteomes" id="UP000597338"/>
    </source>
</evidence>
<sequence>MRNDEPLSDLRSLLHTEKEWIKVHVAEFLIWENEYTDEVKNVFLEEERQFRNTPKYRIGIWRVLAQVAQTKQERWKWENKIVEVYSNPTSPDRPHAIETLAKLKHAAPGISPDWVRQIKDSVIDPFAIYRLWNAAYNQEVGMDSVRATCISLLATSIREERDELIPVISYVFRYLKPFEIADWDKIKTVAMGFQGDESVYANLLATAWLTVPDSAVGELQPIKNRLTVFLDEKIHLLQVFSAFAEKGGANELNQLIRIYTEISDRNLQEYDADVHAMAAYAIVKIKGRLIND</sequence>
<name>A0ABQ1KX42_9SPHI</name>
<protein>
    <submittedName>
        <fullName evidence="1">Uncharacterized protein</fullName>
    </submittedName>
</protein>